<name>A0ABN8RRG2_9CNID</name>
<accession>A0ABN8RRG2</accession>
<dbReference type="PANTHER" id="PTHR11214">
    <property type="entry name" value="BETA-1,3-N-ACETYLGLUCOSAMINYLTRANSFERASE"/>
    <property type="match status" value="1"/>
</dbReference>
<dbReference type="EMBL" id="CALNXI010002044">
    <property type="protein sequence ID" value="CAH3182076.1"/>
    <property type="molecule type" value="Genomic_DNA"/>
</dbReference>
<comment type="subcellular location">
    <subcellularLocation>
        <location evidence="1 10">Golgi apparatus membrane</location>
        <topology evidence="1 10">Single-pass type II membrane protein</topology>
    </subcellularLocation>
</comment>
<dbReference type="Gene3D" id="3.90.550.50">
    <property type="match status" value="1"/>
</dbReference>
<keyword evidence="5" id="KW-0812">Transmembrane</keyword>
<protein>
    <recommendedName>
        <fullName evidence="10">Hexosyltransferase</fullName>
        <ecNumber evidence="10">2.4.1.-</ecNumber>
    </recommendedName>
</protein>
<dbReference type="PANTHER" id="PTHR11214:SF3">
    <property type="entry name" value="BETA-1,3-GALACTOSYLTRANSFERASE 6"/>
    <property type="match status" value="1"/>
</dbReference>
<keyword evidence="12" id="KW-1185">Reference proteome</keyword>
<reference evidence="11 12" key="1">
    <citation type="submission" date="2022-05" db="EMBL/GenBank/DDBJ databases">
        <authorList>
            <consortium name="Genoscope - CEA"/>
            <person name="William W."/>
        </authorList>
    </citation>
    <scope>NUCLEOTIDE SEQUENCE [LARGE SCALE GENOMIC DNA]</scope>
</reference>
<comment type="similarity">
    <text evidence="2 10">Belongs to the glycosyltransferase 31 family.</text>
</comment>
<evidence type="ECO:0000256" key="2">
    <source>
        <dbReference type="ARBA" id="ARBA00008661"/>
    </source>
</evidence>
<comment type="caution">
    <text evidence="11">The sequence shown here is derived from an EMBL/GenBank/DDBJ whole genome shotgun (WGS) entry which is preliminary data.</text>
</comment>
<evidence type="ECO:0000256" key="7">
    <source>
        <dbReference type="ARBA" id="ARBA00022989"/>
    </source>
</evidence>
<keyword evidence="6" id="KW-0735">Signal-anchor</keyword>
<dbReference type="EC" id="2.4.1.-" evidence="10"/>
<evidence type="ECO:0000313" key="11">
    <source>
        <dbReference type="EMBL" id="CAH3182076.1"/>
    </source>
</evidence>
<keyword evidence="4" id="KW-0808">Transferase</keyword>
<dbReference type="Proteomes" id="UP001159427">
    <property type="component" value="Unassembled WGS sequence"/>
</dbReference>
<gene>
    <name evidence="11" type="ORF">PEVE_00014006</name>
</gene>
<evidence type="ECO:0000256" key="8">
    <source>
        <dbReference type="ARBA" id="ARBA00023034"/>
    </source>
</evidence>
<evidence type="ECO:0000256" key="6">
    <source>
        <dbReference type="ARBA" id="ARBA00022968"/>
    </source>
</evidence>
<feature type="non-terminal residue" evidence="11">
    <location>
        <position position="1"/>
    </location>
</feature>
<evidence type="ECO:0000256" key="4">
    <source>
        <dbReference type="ARBA" id="ARBA00022679"/>
    </source>
</evidence>
<dbReference type="Pfam" id="PF01762">
    <property type="entry name" value="Galactosyl_T"/>
    <property type="match status" value="1"/>
</dbReference>
<evidence type="ECO:0000313" key="12">
    <source>
        <dbReference type="Proteomes" id="UP001159427"/>
    </source>
</evidence>
<evidence type="ECO:0000256" key="10">
    <source>
        <dbReference type="RuleBase" id="RU363063"/>
    </source>
</evidence>
<proteinExistence type="inferred from homology"/>
<keyword evidence="7" id="KW-1133">Transmembrane helix</keyword>
<keyword evidence="3 10" id="KW-0328">Glycosyltransferase</keyword>
<evidence type="ECO:0000256" key="5">
    <source>
        <dbReference type="ARBA" id="ARBA00022692"/>
    </source>
</evidence>
<evidence type="ECO:0000256" key="9">
    <source>
        <dbReference type="ARBA" id="ARBA00023136"/>
    </source>
</evidence>
<dbReference type="InterPro" id="IPR002659">
    <property type="entry name" value="Glyco_trans_31"/>
</dbReference>
<evidence type="ECO:0000256" key="1">
    <source>
        <dbReference type="ARBA" id="ARBA00004323"/>
    </source>
</evidence>
<sequence>PRLLPRHKTTLLTTKKCSIYYHLLILVASAPDNFDRRNNIRKTWARDTELHWPRWKTFFLLGQTPTSNVSKLLLKEDEAFRDLVRGDYKEHYWNQTYKIQMGFEWAVKYCEFSFLLKADDDVFVDTARVISYLNEPDTPKLKLYSGHVMRRVAVTRKLGKWFVSKSEYARNIYPDYCSGFAYILSYDVVTLFVELFEFLPIFKIDDAYVGMLAEQTGVQAMQKIGFETWPREETLCIPLTDTLARHRTLGKCLIELYNRTVINRMYFL</sequence>
<keyword evidence="9" id="KW-0472">Membrane</keyword>
<organism evidence="11 12">
    <name type="scientific">Porites evermanni</name>
    <dbReference type="NCBI Taxonomy" id="104178"/>
    <lineage>
        <taxon>Eukaryota</taxon>
        <taxon>Metazoa</taxon>
        <taxon>Cnidaria</taxon>
        <taxon>Anthozoa</taxon>
        <taxon>Hexacorallia</taxon>
        <taxon>Scleractinia</taxon>
        <taxon>Fungiina</taxon>
        <taxon>Poritidae</taxon>
        <taxon>Porites</taxon>
    </lineage>
</organism>
<evidence type="ECO:0000256" key="3">
    <source>
        <dbReference type="ARBA" id="ARBA00022676"/>
    </source>
</evidence>
<keyword evidence="8 10" id="KW-0333">Golgi apparatus</keyword>